<dbReference type="SFLD" id="SFLDS00019">
    <property type="entry name" value="Glutathione_Transferase_(cytos"/>
    <property type="match status" value="1"/>
</dbReference>
<gene>
    <name evidence="4" type="ORF">CYBJADRAFT_167771</name>
</gene>
<dbReference type="OrthoDB" id="422574at2759"/>
<dbReference type="AlphaFoldDB" id="A0A1E4S2T2"/>
<dbReference type="EMBL" id="KV453930">
    <property type="protein sequence ID" value="ODV73763.1"/>
    <property type="molecule type" value="Genomic_DNA"/>
</dbReference>
<dbReference type="PROSITE" id="PS50405">
    <property type="entry name" value="GST_CTER"/>
    <property type="match status" value="1"/>
</dbReference>
<evidence type="ECO:0000256" key="1">
    <source>
        <dbReference type="ARBA" id="ARBA00007409"/>
    </source>
</evidence>
<dbReference type="STRING" id="983966.A0A1E4S2T2"/>
<evidence type="ECO:0000259" key="3">
    <source>
        <dbReference type="PROSITE" id="PS50405"/>
    </source>
</evidence>
<dbReference type="Proteomes" id="UP000094389">
    <property type="component" value="Unassembled WGS sequence"/>
</dbReference>
<dbReference type="Pfam" id="PF00043">
    <property type="entry name" value="GST_C"/>
    <property type="match status" value="1"/>
</dbReference>
<dbReference type="OMA" id="FPITRKW"/>
<evidence type="ECO:0000313" key="4">
    <source>
        <dbReference type="EMBL" id="ODV73763.1"/>
    </source>
</evidence>
<dbReference type="GeneID" id="30989463"/>
<protein>
    <submittedName>
        <fullName evidence="4">Nitrogen catabolite repression transcriptional regulator</fullName>
    </submittedName>
</protein>
<dbReference type="Gene3D" id="3.40.30.10">
    <property type="entry name" value="Glutaredoxin"/>
    <property type="match status" value="1"/>
</dbReference>
<dbReference type="SUPFAM" id="SSF52833">
    <property type="entry name" value="Thioredoxin-like"/>
    <property type="match status" value="1"/>
</dbReference>
<accession>A0A1E4S2T2</accession>
<dbReference type="PROSITE" id="PS50404">
    <property type="entry name" value="GST_NTER"/>
    <property type="match status" value="1"/>
</dbReference>
<dbReference type="InterPro" id="IPR004045">
    <property type="entry name" value="Glutathione_S-Trfase_N"/>
</dbReference>
<dbReference type="InterPro" id="IPR036282">
    <property type="entry name" value="Glutathione-S-Trfase_C_sf"/>
</dbReference>
<organism evidence="4 5">
    <name type="scientific">Cyberlindnera jadinii (strain ATCC 18201 / CBS 1600 / BCRC 20928 / JCM 3617 / NBRC 0987 / NRRL Y-1542)</name>
    <name type="common">Torula yeast</name>
    <name type="synonym">Candida utilis</name>
    <dbReference type="NCBI Taxonomy" id="983966"/>
    <lineage>
        <taxon>Eukaryota</taxon>
        <taxon>Fungi</taxon>
        <taxon>Dikarya</taxon>
        <taxon>Ascomycota</taxon>
        <taxon>Saccharomycotina</taxon>
        <taxon>Saccharomycetes</taxon>
        <taxon>Phaffomycetales</taxon>
        <taxon>Phaffomycetaceae</taxon>
        <taxon>Cyberlindnera</taxon>
    </lineage>
</organism>
<dbReference type="Pfam" id="PF13409">
    <property type="entry name" value="GST_N_2"/>
    <property type="match status" value="1"/>
</dbReference>
<dbReference type="SFLD" id="SFLDG00358">
    <property type="entry name" value="Main_(cytGST)"/>
    <property type="match status" value="1"/>
</dbReference>
<dbReference type="RefSeq" id="XP_020070802.1">
    <property type="nucleotide sequence ID" value="XM_020215067.1"/>
</dbReference>
<reference evidence="4 5" key="1">
    <citation type="journal article" date="2016" name="Proc. Natl. Acad. Sci. U.S.A.">
        <title>Comparative genomics of biotechnologically important yeasts.</title>
        <authorList>
            <person name="Riley R."/>
            <person name="Haridas S."/>
            <person name="Wolfe K.H."/>
            <person name="Lopes M.R."/>
            <person name="Hittinger C.T."/>
            <person name="Goeker M."/>
            <person name="Salamov A.A."/>
            <person name="Wisecaver J.H."/>
            <person name="Long T.M."/>
            <person name="Calvey C.H."/>
            <person name="Aerts A.L."/>
            <person name="Barry K.W."/>
            <person name="Choi C."/>
            <person name="Clum A."/>
            <person name="Coughlan A.Y."/>
            <person name="Deshpande S."/>
            <person name="Douglass A.P."/>
            <person name="Hanson S.J."/>
            <person name="Klenk H.-P."/>
            <person name="LaButti K.M."/>
            <person name="Lapidus A."/>
            <person name="Lindquist E.A."/>
            <person name="Lipzen A.M."/>
            <person name="Meier-Kolthoff J.P."/>
            <person name="Ohm R.A."/>
            <person name="Otillar R.P."/>
            <person name="Pangilinan J.L."/>
            <person name="Peng Y."/>
            <person name="Rokas A."/>
            <person name="Rosa C.A."/>
            <person name="Scheuner C."/>
            <person name="Sibirny A.A."/>
            <person name="Slot J.C."/>
            <person name="Stielow J.B."/>
            <person name="Sun H."/>
            <person name="Kurtzman C.P."/>
            <person name="Blackwell M."/>
            <person name="Grigoriev I.V."/>
            <person name="Jeffries T.W."/>
        </authorList>
    </citation>
    <scope>NUCLEOTIDE SEQUENCE [LARGE SCALE GENOMIC DNA]</scope>
    <source>
        <strain evidence="5">ATCC 18201 / CBS 1600 / BCRC 20928 / JCM 3617 / NBRC 0987 / NRRL Y-1542</strain>
    </source>
</reference>
<dbReference type="Gene3D" id="1.20.1050.10">
    <property type="match status" value="1"/>
</dbReference>
<evidence type="ECO:0000259" key="2">
    <source>
        <dbReference type="PROSITE" id="PS50404"/>
    </source>
</evidence>
<evidence type="ECO:0000313" key="5">
    <source>
        <dbReference type="Proteomes" id="UP000094389"/>
    </source>
</evidence>
<dbReference type="SFLD" id="SFLDG01151">
    <property type="entry name" value="Main.2:_Nu-like"/>
    <property type="match status" value="1"/>
</dbReference>
<dbReference type="PANTHER" id="PTHR44051:SF8">
    <property type="entry name" value="GLUTATHIONE S-TRANSFERASE GSTA"/>
    <property type="match status" value="1"/>
</dbReference>
<keyword evidence="5" id="KW-1185">Reference proteome</keyword>
<sequence>MTLIDEGDPDYPKLEAPYLKLYSLGTPNGQKITVYLELLGLKYHYRHVDILKGTQKEPWFLELNPNGRIPVLSDVDAEGHRTTLFETGAILQYLGEKYDKERKYYYDLSSPYYWDQVTWLTFQVASHAPYQGQASHFLKFAKEDVPYGKKRYKEETERVFGVYELRLKANNGWLVGDHLNIVDIAAYPWIRKYDFVEIDITKFPELEKWLAKIDAIEGIEKGLNKA</sequence>
<name>A0A1E4S2T2_CYBJN</name>
<dbReference type="InterPro" id="IPR004046">
    <property type="entry name" value="GST_C"/>
</dbReference>
<feature type="domain" description="GST C-terminal" evidence="3">
    <location>
        <begin position="83"/>
        <end position="226"/>
    </location>
</feature>
<dbReference type="InterPro" id="IPR010987">
    <property type="entry name" value="Glutathione-S-Trfase_C-like"/>
</dbReference>
<comment type="similarity">
    <text evidence="1">Belongs to the GST superfamily.</text>
</comment>
<dbReference type="CDD" id="cd03048">
    <property type="entry name" value="GST_N_Ure2p_like"/>
    <property type="match status" value="1"/>
</dbReference>
<dbReference type="SUPFAM" id="SSF47616">
    <property type="entry name" value="GST C-terminal domain-like"/>
    <property type="match status" value="1"/>
</dbReference>
<dbReference type="InterPro" id="IPR040079">
    <property type="entry name" value="Glutathione_S-Trfase"/>
</dbReference>
<dbReference type="InterPro" id="IPR036249">
    <property type="entry name" value="Thioredoxin-like_sf"/>
</dbReference>
<dbReference type="PANTHER" id="PTHR44051">
    <property type="entry name" value="GLUTATHIONE S-TRANSFERASE-RELATED"/>
    <property type="match status" value="1"/>
</dbReference>
<feature type="domain" description="GST N-terminal" evidence="2">
    <location>
        <begin position="16"/>
        <end position="102"/>
    </location>
</feature>
<proteinExistence type="inferred from homology"/>